<dbReference type="Proteomes" id="UP000028878">
    <property type="component" value="Unassembled WGS sequence"/>
</dbReference>
<comment type="similarity">
    <text evidence="1">Belongs to the UPF0065 (bug) family.</text>
</comment>
<dbReference type="AlphaFoldDB" id="A0A1L1PD18"/>
<accession>A0A1L1PD18</accession>
<keyword evidence="4" id="KW-1185">Reference proteome</keyword>
<keyword evidence="3" id="KW-0675">Receptor</keyword>
<dbReference type="Gene3D" id="3.40.190.10">
    <property type="entry name" value="Periplasmic binding protein-like II"/>
    <property type="match status" value="1"/>
</dbReference>
<dbReference type="PANTHER" id="PTHR42928:SF5">
    <property type="entry name" value="BLR1237 PROTEIN"/>
    <property type="match status" value="1"/>
</dbReference>
<dbReference type="InterPro" id="IPR005064">
    <property type="entry name" value="BUG"/>
</dbReference>
<evidence type="ECO:0000313" key="4">
    <source>
        <dbReference type="Proteomes" id="UP000028878"/>
    </source>
</evidence>
<name>A0A1L1PD18_HYDIT</name>
<feature type="chain" id="PRO_5009681408" evidence="2">
    <location>
        <begin position="23"/>
        <end position="320"/>
    </location>
</feature>
<reference evidence="4" key="1">
    <citation type="submission" date="2014-11" db="EMBL/GenBank/DDBJ databases">
        <title>Draft genome sequence of Hydrogenophaga intermedia S1.</title>
        <authorList>
            <person name="Gan H.M."/>
            <person name="Chew T.H."/>
            <person name="Stolz A."/>
        </authorList>
    </citation>
    <scope>NUCLEOTIDE SEQUENCE [LARGE SCALE GENOMIC DNA]</scope>
    <source>
        <strain evidence="4">S1</strain>
    </source>
</reference>
<organism evidence="3 4">
    <name type="scientific">Hydrogenophaga intermedia</name>
    <dbReference type="NCBI Taxonomy" id="65786"/>
    <lineage>
        <taxon>Bacteria</taxon>
        <taxon>Pseudomonadati</taxon>
        <taxon>Pseudomonadota</taxon>
        <taxon>Betaproteobacteria</taxon>
        <taxon>Burkholderiales</taxon>
        <taxon>Comamonadaceae</taxon>
        <taxon>Hydrogenophaga</taxon>
    </lineage>
</organism>
<dbReference type="SUPFAM" id="SSF53850">
    <property type="entry name" value="Periplasmic binding protein-like II"/>
    <property type="match status" value="1"/>
</dbReference>
<evidence type="ECO:0000256" key="2">
    <source>
        <dbReference type="SAM" id="SignalP"/>
    </source>
</evidence>
<evidence type="ECO:0000256" key="1">
    <source>
        <dbReference type="ARBA" id="ARBA00006987"/>
    </source>
</evidence>
<sequence precursor="true">MKTFIRLLIGGLAFGAVALAMAQPYPNRPIKMVVPFPPGGGFDGIARPFAERLSAALGQPVIVDNRPGAGGNIGAEFVARAPADGYTLLFANDFLGTNPNLYKDLKYDPAKDFAPISLVGSTQMAIAVNPQRVKATDAQSLRAESQAHTLQYGTPGVGTSPHLFGELYGFNTGTRVQHIPYRGTGPAINDVLGGQIDMVVVTVPALAAHIKAGKLRGISVIGGDKRSPLLPEVRTLAENGVGATHDLWYGLFATAGTPPEVLQRLREATATALAQADLVERLRQLGYEVTPSTPEALSERVKADLVKWKQVVERAKITLE</sequence>
<evidence type="ECO:0000313" key="3">
    <source>
        <dbReference type="EMBL" id="CDN87400.1"/>
    </source>
</evidence>
<dbReference type="PANTHER" id="PTHR42928">
    <property type="entry name" value="TRICARBOXYLATE-BINDING PROTEIN"/>
    <property type="match status" value="1"/>
</dbReference>
<dbReference type="Pfam" id="PF03401">
    <property type="entry name" value="TctC"/>
    <property type="match status" value="1"/>
</dbReference>
<dbReference type="InterPro" id="IPR042100">
    <property type="entry name" value="Bug_dom1"/>
</dbReference>
<dbReference type="CDD" id="cd13578">
    <property type="entry name" value="PBP2_Bug27"/>
    <property type="match status" value="1"/>
</dbReference>
<gene>
    <name evidence="3" type="ORF">BN948_01822</name>
</gene>
<dbReference type="RefSeq" id="WP_009518670.1">
    <property type="nucleotide sequence ID" value="NZ_CCAE010000011.1"/>
</dbReference>
<dbReference type="Gene3D" id="3.40.190.150">
    <property type="entry name" value="Bordetella uptake gene, domain 1"/>
    <property type="match status" value="1"/>
</dbReference>
<proteinExistence type="inferred from homology"/>
<dbReference type="PIRSF" id="PIRSF017082">
    <property type="entry name" value="YflP"/>
    <property type="match status" value="1"/>
</dbReference>
<keyword evidence="2" id="KW-0732">Signal</keyword>
<feature type="signal peptide" evidence="2">
    <location>
        <begin position="1"/>
        <end position="22"/>
    </location>
</feature>
<dbReference type="EMBL" id="CCAE010000011">
    <property type="protein sequence ID" value="CDN87400.1"/>
    <property type="molecule type" value="Genomic_DNA"/>
</dbReference>
<protein>
    <submittedName>
        <fullName evidence="3">Putative Bug-like extra cytoplasmic solute receptor, TTT family</fullName>
    </submittedName>
</protein>